<evidence type="ECO:0000313" key="1">
    <source>
        <dbReference type="EMBL" id="HFC98265.1"/>
    </source>
</evidence>
<evidence type="ECO:0008006" key="2">
    <source>
        <dbReference type="Google" id="ProtNLM"/>
    </source>
</evidence>
<dbReference type="Proteomes" id="UP000886043">
    <property type="component" value="Unassembled WGS sequence"/>
</dbReference>
<gene>
    <name evidence="1" type="ORF">ENJ40_07405</name>
</gene>
<proteinExistence type="predicted"/>
<sequence length="294" mass="32201">MYTDRRTWPLPVIARSEIAKTVGNQPVVRRGAPSINVGGEELSIEYIEPQPVDLSVHVSAAELNNLKLLDAKGLAAWRDSKIADLRAMVRATAEAISAQSLTGKIQYPMKHEGGYTYYEVDFGPTLSYTPNTTWDTAGLQDILMDLVNMTTQIKRKRGYGARLRIFAGAQAFVTLAGKVIGLSSDSSRIAARVTDQAVEIAGFRVELLNTSYEDHKAGVQKPVVDDKSIVMVATDAPFRFYYLAVDDLDAGLQAMPLYVKPIKQDDPSGYKLKGVSKPLPMPVPKAICWATVLP</sequence>
<protein>
    <recommendedName>
        <fullName evidence="2">Major capsid protein E</fullName>
    </recommendedName>
</protein>
<comment type="caution">
    <text evidence="1">The sequence shown here is derived from an EMBL/GenBank/DDBJ whole genome shotgun (WGS) entry which is preliminary data.</text>
</comment>
<accession>A0A7C3H587</accession>
<dbReference type="Pfam" id="PF03864">
    <property type="entry name" value="Phage_cap_E"/>
    <property type="match status" value="1"/>
</dbReference>
<dbReference type="EMBL" id="DRMH01000099">
    <property type="protein sequence ID" value="HFC98265.1"/>
    <property type="molecule type" value="Genomic_DNA"/>
</dbReference>
<reference evidence="1" key="1">
    <citation type="journal article" date="2020" name="mSystems">
        <title>Genome- and Community-Level Interaction Insights into Carbon Utilization and Element Cycling Functions of Hydrothermarchaeota in Hydrothermal Sediment.</title>
        <authorList>
            <person name="Zhou Z."/>
            <person name="Liu Y."/>
            <person name="Xu W."/>
            <person name="Pan J."/>
            <person name="Luo Z.H."/>
            <person name="Li M."/>
        </authorList>
    </citation>
    <scope>NUCLEOTIDE SEQUENCE [LARGE SCALE GENOMIC DNA]</scope>
    <source>
        <strain evidence="1">HyVt-483</strain>
    </source>
</reference>
<name>A0A7C3H587_9BACT</name>
<dbReference type="InterPro" id="IPR005564">
    <property type="entry name" value="Major_capsid_GpE"/>
</dbReference>
<dbReference type="AlphaFoldDB" id="A0A7C3H587"/>
<organism evidence="1">
    <name type="scientific">Thermosulfurimonas dismutans</name>
    <dbReference type="NCBI Taxonomy" id="999894"/>
    <lineage>
        <taxon>Bacteria</taxon>
        <taxon>Pseudomonadati</taxon>
        <taxon>Thermodesulfobacteriota</taxon>
        <taxon>Thermodesulfobacteria</taxon>
        <taxon>Thermodesulfobacteriales</taxon>
        <taxon>Thermodesulfobacteriaceae</taxon>
        <taxon>Thermosulfurimonas</taxon>
    </lineage>
</organism>